<dbReference type="VEuPathDB" id="VectorBase:LDEU009881"/>
<dbReference type="AlphaFoldDB" id="A0A443S3N6"/>
<feature type="region of interest" description="Disordered" evidence="1">
    <location>
        <begin position="28"/>
        <end position="53"/>
    </location>
</feature>
<comment type="caution">
    <text evidence="3">The sequence shown here is derived from an EMBL/GenBank/DDBJ whole genome shotgun (WGS) entry which is preliminary data.</text>
</comment>
<dbReference type="PANTHER" id="PTHR31195:SF2">
    <property type="entry name" value="GEO02494P1"/>
    <property type="match status" value="1"/>
</dbReference>
<evidence type="ECO:0000256" key="1">
    <source>
        <dbReference type="SAM" id="MobiDB-lite"/>
    </source>
</evidence>
<dbReference type="STRING" id="299467.A0A443S3N6"/>
<evidence type="ECO:0000259" key="2">
    <source>
        <dbReference type="Pfam" id="PF15377"/>
    </source>
</evidence>
<feature type="compositionally biased region" description="Basic and acidic residues" evidence="1">
    <location>
        <begin position="28"/>
        <end position="48"/>
    </location>
</feature>
<keyword evidence="4" id="KW-1185">Reference proteome</keyword>
<reference evidence="3 4" key="1">
    <citation type="journal article" date="2018" name="Gigascience">
        <title>Genomes of trombidid mites reveal novel predicted allergens and laterally-transferred genes associated with secondary metabolism.</title>
        <authorList>
            <person name="Dong X."/>
            <person name="Chaisiri K."/>
            <person name="Xia D."/>
            <person name="Armstrong S.D."/>
            <person name="Fang Y."/>
            <person name="Donnelly M.J."/>
            <person name="Kadowaki T."/>
            <person name="McGarry J.W."/>
            <person name="Darby A.C."/>
            <person name="Makepeace B.L."/>
        </authorList>
    </citation>
    <scope>NUCLEOTIDE SEQUENCE [LARGE SCALE GENOMIC DNA]</scope>
    <source>
        <strain evidence="3">UoL-UT</strain>
    </source>
</reference>
<sequence>MKRNKVAFLKPEEPAFIRKIKEKLRYQEGPDVDTKRQELSKSDEIDVNDREDEVPTVVLENSDVTKEEANSFIESQICTFRIKDN</sequence>
<dbReference type="OrthoDB" id="10043580at2759"/>
<dbReference type="Proteomes" id="UP000288716">
    <property type="component" value="Unassembled WGS sequence"/>
</dbReference>
<dbReference type="EMBL" id="NCKV01009626">
    <property type="protein sequence ID" value="RWS22158.1"/>
    <property type="molecule type" value="Genomic_DNA"/>
</dbReference>
<name>A0A443S3N6_9ACAR</name>
<organism evidence="3 4">
    <name type="scientific">Leptotrombidium deliense</name>
    <dbReference type="NCBI Taxonomy" id="299467"/>
    <lineage>
        <taxon>Eukaryota</taxon>
        <taxon>Metazoa</taxon>
        <taxon>Ecdysozoa</taxon>
        <taxon>Arthropoda</taxon>
        <taxon>Chelicerata</taxon>
        <taxon>Arachnida</taxon>
        <taxon>Acari</taxon>
        <taxon>Acariformes</taxon>
        <taxon>Trombidiformes</taxon>
        <taxon>Prostigmata</taxon>
        <taxon>Anystina</taxon>
        <taxon>Parasitengona</taxon>
        <taxon>Trombiculoidea</taxon>
        <taxon>Trombiculidae</taxon>
        <taxon>Leptotrombidium</taxon>
    </lineage>
</organism>
<feature type="domain" description="DUF4604" evidence="2">
    <location>
        <begin position="4"/>
        <end position="73"/>
    </location>
</feature>
<proteinExistence type="predicted"/>
<evidence type="ECO:0000313" key="4">
    <source>
        <dbReference type="Proteomes" id="UP000288716"/>
    </source>
</evidence>
<accession>A0A443S3N6</accession>
<dbReference type="InterPro" id="IPR027911">
    <property type="entry name" value="DUF4604"/>
</dbReference>
<protein>
    <recommendedName>
        <fullName evidence="2">DUF4604 domain-containing protein</fullName>
    </recommendedName>
</protein>
<dbReference type="PANTHER" id="PTHR31195">
    <property type="entry name" value="GEO02494P1"/>
    <property type="match status" value="1"/>
</dbReference>
<dbReference type="Pfam" id="PF15377">
    <property type="entry name" value="DUF4604"/>
    <property type="match status" value="1"/>
</dbReference>
<dbReference type="InterPro" id="IPR040219">
    <property type="entry name" value="KIAA1143-like"/>
</dbReference>
<evidence type="ECO:0000313" key="3">
    <source>
        <dbReference type="EMBL" id="RWS22158.1"/>
    </source>
</evidence>
<gene>
    <name evidence="3" type="ORF">B4U80_10316</name>
</gene>